<feature type="non-terminal residue" evidence="1">
    <location>
        <position position="1"/>
    </location>
</feature>
<gene>
    <name evidence="1" type="ORF">g.49504</name>
</gene>
<dbReference type="Gene3D" id="1.10.730.20">
    <property type="match status" value="1"/>
</dbReference>
<dbReference type="AlphaFoldDB" id="A0A1B6EYY0"/>
<accession>A0A1B6EYY0</accession>
<dbReference type="GO" id="GO:0006418">
    <property type="term" value="P:tRNA aminoacylation for protein translation"/>
    <property type="evidence" value="ECO:0007669"/>
    <property type="project" value="InterPro"/>
</dbReference>
<dbReference type="EMBL" id="GECZ01026550">
    <property type="protein sequence ID" value="JAS43219.1"/>
    <property type="molecule type" value="Transcribed_RNA"/>
</dbReference>
<organism evidence="1">
    <name type="scientific">Cuerna arida</name>
    <dbReference type="NCBI Taxonomy" id="1464854"/>
    <lineage>
        <taxon>Eukaryota</taxon>
        <taxon>Metazoa</taxon>
        <taxon>Ecdysozoa</taxon>
        <taxon>Arthropoda</taxon>
        <taxon>Hexapoda</taxon>
        <taxon>Insecta</taxon>
        <taxon>Pterygota</taxon>
        <taxon>Neoptera</taxon>
        <taxon>Paraneoptera</taxon>
        <taxon>Hemiptera</taxon>
        <taxon>Auchenorrhyncha</taxon>
        <taxon>Membracoidea</taxon>
        <taxon>Cicadellidae</taxon>
        <taxon>Cicadellinae</taxon>
        <taxon>Proconiini</taxon>
        <taxon>Cuerna</taxon>
    </lineage>
</organism>
<dbReference type="SUPFAM" id="SSF47323">
    <property type="entry name" value="Anticodon-binding domain of a subclass of class I aminoacyl-tRNA synthetases"/>
    <property type="match status" value="1"/>
</dbReference>
<protein>
    <submittedName>
        <fullName evidence="1">Uncharacterized protein</fullName>
    </submittedName>
</protein>
<evidence type="ECO:0000313" key="1">
    <source>
        <dbReference type="EMBL" id="JAS43219.1"/>
    </source>
</evidence>
<dbReference type="GO" id="GO:0005524">
    <property type="term" value="F:ATP binding"/>
    <property type="evidence" value="ECO:0007669"/>
    <property type="project" value="InterPro"/>
</dbReference>
<dbReference type="InterPro" id="IPR009080">
    <property type="entry name" value="tRNAsynth_Ia_anticodon-bd"/>
</dbReference>
<dbReference type="GO" id="GO:0004812">
    <property type="term" value="F:aminoacyl-tRNA ligase activity"/>
    <property type="evidence" value="ECO:0007669"/>
    <property type="project" value="InterPro"/>
</dbReference>
<name>A0A1B6EYY0_9HEMI</name>
<reference evidence="1" key="1">
    <citation type="submission" date="2015-11" db="EMBL/GenBank/DDBJ databases">
        <title>De novo transcriptome assembly of four potential Pierce s Disease insect vectors from Arizona vineyards.</title>
        <authorList>
            <person name="Tassone E.E."/>
        </authorList>
    </citation>
    <scope>NUCLEOTIDE SEQUENCE</scope>
</reference>
<sequence length="133" mass="15246">SGIRCKDTKWISDDLEADFETVLKLRNAINSRYTIKSQSLKVFIEGDKNLLGVLSKFPNNELVEILQVSEIETVFNDDMNPLEFDLKFEPSSKSMCARCWKYSCDEDQPICNRCRQVLSVIDSKLDISQAQSN</sequence>
<proteinExistence type="predicted"/>